<evidence type="ECO:0000256" key="5">
    <source>
        <dbReference type="ARBA" id="ARBA00023136"/>
    </source>
</evidence>
<keyword evidence="3 8" id="KW-0812">Transmembrane</keyword>
<evidence type="ECO:0000256" key="7">
    <source>
        <dbReference type="SAM" id="MobiDB-lite"/>
    </source>
</evidence>
<dbReference type="RefSeq" id="WP_171977031.1">
    <property type="nucleotide sequence ID" value="NZ_CAWOXK010000001.1"/>
</dbReference>
<dbReference type="Proteomes" id="UP000503129">
    <property type="component" value="Chromosome"/>
</dbReference>
<feature type="compositionally biased region" description="Polar residues" evidence="7">
    <location>
        <begin position="1"/>
        <end position="11"/>
    </location>
</feature>
<feature type="coiled-coil region" evidence="6">
    <location>
        <begin position="148"/>
        <end position="177"/>
    </location>
</feature>
<keyword evidence="4 8" id="KW-1133">Transmembrane helix</keyword>
<evidence type="ECO:0000256" key="2">
    <source>
        <dbReference type="ARBA" id="ARBA00009477"/>
    </source>
</evidence>
<evidence type="ECO:0000259" key="9">
    <source>
        <dbReference type="Pfam" id="PF25876"/>
    </source>
</evidence>
<dbReference type="Pfam" id="PF25954">
    <property type="entry name" value="Beta-barrel_RND_2"/>
    <property type="match status" value="1"/>
</dbReference>
<dbReference type="GO" id="GO:0016020">
    <property type="term" value="C:membrane"/>
    <property type="evidence" value="ECO:0007669"/>
    <property type="project" value="UniProtKB-SubCell"/>
</dbReference>
<dbReference type="KEGG" id="bsen:DP114_21105"/>
<evidence type="ECO:0000256" key="4">
    <source>
        <dbReference type="ARBA" id="ARBA00022989"/>
    </source>
</evidence>
<accession>A0A856MMA3</accession>
<evidence type="ECO:0000256" key="6">
    <source>
        <dbReference type="SAM" id="Coils"/>
    </source>
</evidence>
<dbReference type="Gene3D" id="2.40.50.100">
    <property type="match status" value="1"/>
</dbReference>
<protein>
    <submittedName>
        <fullName evidence="11">HlyD family secretion protein</fullName>
    </submittedName>
</protein>
<reference evidence="11 12" key="1">
    <citation type="submission" date="2018-06" db="EMBL/GenBank/DDBJ databases">
        <title>Comparative genomics of Brasilonema spp. strains.</title>
        <authorList>
            <person name="Alvarenga D.O."/>
            <person name="Fiore M.F."/>
            <person name="Varani A.M."/>
        </authorList>
    </citation>
    <scope>NUCLEOTIDE SEQUENCE [LARGE SCALE GENOMIC DNA]</scope>
    <source>
        <strain evidence="11 12">CENA114</strain>
    </source>
</reference>
<gene>
    <name evidence="11" type="ORF">DP114_21105</name>
</gene>
<evidence type="ECO:0000256" key="1">
    <source>
        <dbReference type="ARBA" id="ARBA00004167"/>
    </source>
</evidence>
<dbReference type="PANTHER" id="PTHR30386">
    <property type="entry name" value="MEMBRANE FUSION SUBUNIT OF EMRAB-TOLC MULTIDRUG EFFLUX PUMP"/>
    <property type="match status" value="1"/>
</dbReference>
<evidence type="ECO:0000313" key="11">
    <source>
        <dbReference type="EMBL" id="QDL10056.1"/>
    </source>
</evidence>
<keyword evidence="6" id="KW-0175">Coiled coil</keyword>
<name>A0A856MMA3_9CYAN</name>
<dbReference type="PANTHER" id="PTHR30386:SF26">
    <property type="entry name" value="TRANSPORT PROTEIN COMB"/>
    <property type="match status" value="1"/>
</dbReference>
<dbReference type="InterPro" id="IPR058624">
    <property type="entry name" value="MdtA-like_HH"/>
</dbReference>
<evidence type="ECO:0000313" key="12">
    <source>
        <dbReference type="Proteomes" id="UP000503129"/>
    </source>
</evidence>
<evidence type="ECO:0000256" key="8">
    <source>
        <dbReference type="SAM" id="Phobius"/>
    </source>
</evidence>
<keyword evidence="5 8" id="KW-0472">Membrane</keyword>
<feature type="domain" description="CusB-like beta-barrel" evidence="10">
    <location>
        <begin position="383"/>
        <end position="425"/>
    </location>
</feature>
<proteinExistence type="inferred from homology"/>
<dbReference type="SUPFAM" id="SSF111369">
    <property type="entry name" value="HlyD-like secretion proteins"/>
    <property type="match status" value="3"/>
</dbReference>
<organism evidence="11 12">
    <name type="scientific">Brasilonema sennae CENA114</name>
    <dbReference type="NCBI Taxonomy" id="415709"/>
    <lineage>
        <taxon>Bacteria</taxon>
        <taxon>Bacillati</taxon>
        <taxon>Cyanobacteriota</taxon>
        <taxon>Cyanophyceae</taxon>
        <taxon>Nostocales</taxon>
        <taxon>Scytonemataceae</taxon>
        <taxon>Brasilonema</taxon>
        <taxon>Bromeliae group (in: Brasilonema)</taxon>
    </lineage>
</organism>
<dbReference type="Pfam" id="PF25876">
    <property type="entry name" value="HH_MFP_RND"/>
    <property type="match status" value="1"/>
</dbReference>
<sequence length="490" mass="53072">MKQGESTNLSTPEPPVTYNGNGATLKPTLKPNEQKTEPVIEEDTATSNNTVVEQQENIDEDEAVDENKQHKSGKHRKWILLLGGAIAFAVAGVFGLRWWQFESTHVTTDNAQIDGHLSPVSARISATVQQVLVKEGERVKLGQPLVVLENQDLNLQAHQAEANLANAKAQLQKAADTVSVTRQTNPTQVQQAQAKLAASVSAVKAAQANVNQAQAKIETNQANVAQAQTEVNKTQADFRRYQALYREGAISAQQFDTAQAGYKNAEAGLVAAQKSVAQTQAEFLNAQAQLQTAQAQVEQAKGQVQETQISGQNLTVQKDDLQAAQAQMRQTDATLALARQQLEYTRIYAPVTGYIGRLTAQVGQKVQIAQPLLSVVPLQTDEVYVEANLKETALGRVHIGQKADVEVDAYPGETFHAHVAGISPATGSSFALIPPDNATGNFNKVVQWVPIRLVFDSNTDPEHKLRPGLNVTVIVDTTSVAKNRSTNARY</sequence>
<dbReference type="PRINTS" id="PR01490">
    <property type="entry name" value="RTXTOXIND"/>
</dbReference>
<dbReference type="EMBL" id="CP030118">
    <property type="protein sequence ID" value="QDL10056.1"/>
    <property type="molecule type" value="Genomic_DNA"/>
</dbReference>
<feature type="coiled-coil region" evidence="6">
    <location>
        <begin position="203"/>
        <end position="341"/>
    </location>
</feature>
<dbReference type="InterPro" id="IPR058792">
    <property type="entry name" value="Beta-barrel_RND_2"/>
</dbReference>
<evidence type="ECO:0000256" key="3">
    <source>
        <dbReference type="ARBA" id="ARBA00022692"/>
    </source>
</evidence>
<dbReference type="AlphaFoldDB" id="A0A856MMA3"/>
<evidence type="ECO:0000259" key="10">
    <source>
        <dbReference type="Pfam" id="PF25954"/>
    </source>
</evidence>
<feature type="region of interest" description="Disordered" evidence="7">
    <location>
        <begin position="1"/>
        <end position="70"/>
    </location>
</feature>
<feature type="domain" description="Multidrug resistance protein MdtA-like alpha-helical hairpin" evidence="9">
    <location>
        <begin position="219"/>
        <end position="280"/>
    </location>
</feature>
<dbReference type="Gene3D" id="2.40.30.170">
    <property type="match status" value="1"/>
</dbReference>
<comment type="subcellular location">
    <subcellularLocation>
        <location evidence="1">Membrane</location>
        <topology evidence="1">Single-pass membrane protein</topology>
    </subcellularLocation>
</comment>
<dbReference type="Gene3D" id="1.10.287.470">
    <property type="entry name" value="Helix hairpin bin"/>
    <property type="match status" value="1"/>
</dbReference>
<comment type="similarity">
    <text evidence="2">Belongs to the membrane fusion protein (MFP) (TC 8.A.1) family.</text>
</comment>
<feature type="compositionally biased region" description="Polar residues" evidence="7">
    <location>
        <begin position="45"/>
        <end position="55"/>
    </location>
</feature>
<keyword evidence="12" id="KW-1185">Reference proteome</keyword>
<dbReference type="InterPro" id="IPR050739">
    <property type="entry name" value="MFP"/>
</dbReference>
<feature type="transmembrane region" description="Helical" evidence="8">
    <location>
        <begin position="78"/>
        <end position="99"/>
    </location>
</feature>